<feature type="transmembrane region" description="Helical" evidence="6">
    <location>
        <begin position="6"/>
        <end position="25"/>
    </location>
</feature>
<evidence type="ECO:0000313" key="8">
    <source>
        <dbReference type="Proteomes" id="UP000214610"/>
    </source>
</evidence>
<proteinExistence type="inferred from homology"/>
<dbReference type="RefSeq" id="WP_066591488.1">
    <property type="nucleotide sequence ID" value="NZ_CAJTBZ010000009.1"/>
</dbReference>
<feature type="transmembrane region" description="Helical" evidence="6">
    <location>
        <begin position="152"/>
        <end position="173"/>
    </location>
</feature>
<comment type="caution">
    <text evidence="7">The sequence shown here is derived from an EMBL/GenBank/DDBJ whole genome shotgun (WGS) entry which is preliminary data.</text>
</comment>
<keyword evidence="2 6" id="KW-0813">Transport</keyword>
<evidence type="ECO:0000256" key="2">
    <source>
        <dbReference type="ARBA" id="ARBA00022448"/>
    </source>
</evidence>
<sequence length="762" mass="84254">MDTFLTGIMLFLMLLASFNLFVGVSNDAVNFLSSALGSRAASFNRVMFVAAAGVLLGCTFSSGMMEIARSGIFNPTMFTFYDVMIVFFAVMMTDVLLLDTFNSLGLPTSTTVSIVFELLGGSVITASYKLWITTGSLGGLGAYINNEKALSIIIGILSSVIIAFTCGVIIQWIVRMVFSFKFQKVYRYIGGIYSGFCLTAIFYFLVVKGAKGASFMTPELLTWINANTFDILLYTFLGTTVVIQCLIWFFNYNALRLVILAGTFSLAFAFAGNDLVNFVGVPLAALQSVQIADAAHALNGALTPETFYMGGLKESVQTPTIYLVISGLIMVGTLWFSPKARRVVQTAINLSASDRNEKEQFGATVTGRVIVRSALSVNKIVNQILPRSVLTAIDNRLEKPRLQKGEIPLPFDQVRASVNLVLASILIATATSLKLPLSTTYVTFMVAMGSSLADGAWDRETAVYRISGVLAVISGWFLTAFTAFISCGIAALLCLWLGAWFMIPAGLVVVTLLIRSNFLAGSKKEQQAEEFLDENMTREEIRNRLNNAIGKNLEQTINIFSDAVKALLAEDLSELGQCKSRSQALLDHIVRMRSQYYLMIIHGKDGDYDARNYYYRTFSNMKDVAQLLTKVVSQMDDHIANSHSVFKGVLRNNLLKSISDLKSLQKTLDNFILSGSTSDEVLLRLSNTNLEEVNLYQLELMKQIDINQMPLHRSELYLALLQFYREVVNRYTVIVLLQRELNHMLQDEGKGNISSLTNPETT</sequence>
<feature type="transmembrane region" description="Helical" evidence="6">
    <location>
        <begin position="46"/>
        <end position="65"/>
    </location>
</feature>
<dbReference type="GeneID" id="78363485"/>
<name>A0A227KS01_9BURK</name>
<dbReference type="GO" id="GO:0005315">
    <property type="term" value="F:phosphate transmembrane transporter activity"/>
    <property type="evidence" value="ECO:0007669"/>
    <property type="project" value="InterPro"/>
</dbReference>
<keyword evidence="8" id="KW-1185">Reference proteome</keyword>
<comment type="subcellular location">
    <subcellularLocation>
        <location evidence="1 6">Membrane</location>
        <topology evidence="1 6">Multi-pass membrane protein</topology>
    </subcellularLocation>
</comment>
<evidence type="ECO:0000256" key="6">
    <source>
        <dbReference type="RuleBase" id="RU363058"/>
    </source>
</evidence>
<dbReference type="GO" id="GO:0035435">
    <property type="term" value="P:phosphate ion transmembrane transport"/>
    <property type="evidence" value="ECO:0007669"/>
    <property type="project" value="TreeGrafter"/>
</dbReference>
<dbReference type="Proteomes" id="UP000214610">
    <property type="component" value="Unassembled WGS sequence"/>
</dbReference>
<dbReference type="PANTHER" id="PTHR11101">
    <property type="entry name" value="PHOSPHATE TRANSPORTER"/>
    <property type="match status" value="1"/>
</dbReference>
<feature type="transmembrane region" description="Helical" evidence="6">
    <location>
        <begin position="231"/>
        <end position="250"/>
    </location>
</feature>
<evidence type="ECO:0000256" key="1">
    <source>
        <dbReference type="ARBA" id="ARBA00004141"/>
    </source>
</evidence>
<feature type="transmembrane region" description="Helical" evidence="6">
    <location>
        <begin position="319"/>
        <end position="336"/>
    </location>
</feature>
<keyword evidence="4 6" id="KW-1133">Transmembrane helix</keyword>
<feature type="transmembrane region" description="Helical" evidence="6">
    <location>
        <begin position="414"/>
        <end position="433"/>
    </location>
</feature>
<feature type="transmembrane region" description="Helical" evidence="6">
    <location>
        <begin position="185"/>
        <end position="206"/>
    </location>
</feature>
<dbReference type="EMBL" id="NHMP01000001">
    <property type="protein sequence ID" value="OXE51279.1"/>
    <property type="molecule type" value="Genomic_DNA"/>
</dbReference>
<dbReference type="GO" id="GO:0016020">
    <property type="term" value="C:membrane"/>
    <property type="evidence" value="ECO:0007669"/>
    <property type="project" value="UniProtKB-SubCell"/>
</dbReference>
<dbReference type="Pfam" id="PF01384">
    <property type="entry name" value="PHO4"/>
    <property type="match status" value="1"/>
</dbReference>
<feature type="transmembrane region" description="Helical" evidence="6">
    <location>
        <begin position="257"/>
        <end position="276"/>
    </location>
</feature>
<keyword evidence="5 6" id="KW-0472">Membrane</keyword>
<evidence type="ECO:0000313" key="7">
    <source>
        <dbReference type="EMBL" id="OXE51279.1"/>
    </source>
</evidence>
<comment type="similarity">
    <text evidence="6">Belongs to the inorganic phosphate transporter (PiT) (TC 2.A.20) family.</text>
</comment>
<keyword evidence="3 6" id="KW-0812">Transmembrane</keyword>
<protein>
    <recommendedName>
        <fullName evidence="6">Phosphate transporter</fullName>
    </recommendedName>
</protein>
<feature type="transmembrane region" description="Helical" evidence="6">
    <location>
        <begin position="497"/>
        <end position="514"/>
    </location>
</feature>
<organism evidence="7 8">
    <name type="scientific">Turicimonas muris</name>
    <dbReference type="NCBI Taxonomy" id="1796652"/>
    <lineage>
        <taxon>Bacteria</taxon>
        <taxon>Pseudomonadati</taxon>
        <taxon>Pseudomonadota</taxon>
        <taxon>Betaproteobacteria</taxon>
        <taxon>Burkholderiales</taxon>
        <taxon>Sutterellaceae</taxon>
        <taxon>Turicimonas</taxon>
    </lineage>
</organism>
<dbReference type="InterPro" id="IPR001204">
    <property type="entry name" value="Phos_transporter"/>
</dbReference>
<evidence type="ECO:0000256" key="4">
    <source>
        <dbReference type="ARBA" id="ARBA00022989"/>
    </source>
</evidence>
<feature type="transmembrane region" description="Helical" evidence="6">
    <location>
        <begin position="77"/>
        <end position="98"/>
    </location>
</feature>
<evidence type="ECO:0000256" key="5">
    <source>
        <dbReference type="ARBA" id="ARBA00023136"/>
    </source>
</evidence>
<accession>A0A227KS01</accession>
<gene>
    <name evidence="7" type="ORF">ADH67_03010</name>
</gene>
<dbReference type="PANTHER" id="PTHR11101:SF16">
    <property type="entry name" value="PHOSPHATE TRANSPORTER"/>
    <property type="match status" value="1"/>
</dbReference>
<feature type="transmembrane region" description="Helical" evidence="6">
    <location>
        <begin position="469"/>
        <end position="491"/>
    </location>
</feature>
<reference evidence="8" key="1">
    <citation type="submission" date="2017-05" db="EMBL/GenBank/DDBJ databases">
        <title>Improved OligoMM genomes.</title>
        <authorList>
            <person name="Garzetti D."/>
        </authorList>
    </citation>
    <scope>NUCLEOTIDE SEQUENCE [LARGE SCALE GENOMIC DNA]</scope>
    <source>
        <strain evidence="8">YL45</strain>
    </source>
</reference>
<evidence type="ECO:0000256" key="3">
    <source>
        <dbReference type="ARBA" id="ARBA00022692"/>
    </source>
</evidence>
<feature type="transmembrane region" description="Helical" evidence="6">
    <location>
        <begin position="110"/>
        <end position="132"/>
    </location>
</feature>
<keyword evidence="6" id="KW-0592">Phosphate transport</keyword>
<dbReference type="AlphaFoldDB" id="A0A227KS01"/>